<dbReference type="RefSeq" id="WP_149504396.1">
    <property type="nucleotide sequence ID" value="NZ_CP035708.1"/>
</dbReference>
<keyword evidence="1" id="KW-0732">Signal</keyword>
<dbReference type="Proteomes" id="UP001549111">
    <property type="component" value="Unassembled WGS sequence"/>
</dbReference>
<dbReference type="OrthoDB" id="9777400at2"/>
<reference evidence="3 4" key="1">
    <citation type="submission" date="2019-02" db="EMBL/GenBank/DDBJ databases">
        <title>Complete Genome Sequence and Methylome Analysis of Sphaerotilus natans subsp. sulfidivorans D-507.</title>
        <authorList>
            <person name="Fomenkov A."/>
            <person name="Gridneva E."/>
            <person name="Smolyakov D."/>
            <person name="Dubinina G."/>
            <person name="Vincze T."/>
            <person name="Grabovich M."/>
            <person name="Roberts R.J."/>
        </authorList>
    </citation>
    <scope>NUCLEOTIDE SEQUENCE [LARGE SCALE GENOMIC DNA]</scope>
    <source>
        <strain evidence="3 4">D-507</strain>
    </source>
</reference>
<evidence type="ECO:0000313" key="3">
    <source>
        <dbReference type="EMBL" id="QEN01733.1"/>
    </source>
</evidence>
<evidence type="ECO:0000256" key="1">
    <source>
        <dbReference type="SAM" id="SignalP"/>
    </source>
</evidence>
<evidence type="ECO:0000313" key="5">
    <source>
        <dbReference type="Proteomes" id="UP001549111"/>
    </source>
</evidence>
<evidence type="ECO:0000313" key="2">
    <source>
        <dbReference type="EMBL" id="MET3604981.1"/>
    </source>
</evidence>
<feature type="chain" id="PRO_5044618783" description="Tetratricopeptide repeat protein" evidence="1">
    <location>
        <begin position="34"/>
        <end position="416"/>
    </location>
</feature>
<proteinExistence type="predicted"/>
<evidence type="ECO:0008006" key="6">
    <source>
        <dbReference type="Google" id="ProtNLM"/>
    </source>
</evidence>
<reference evidence="2 5" key="2">
    <citation type="submission" date="2024-06" db="EMBL/GenBank/DDBJ databases">
        <title>Genomic Encyclopedia of Type Strains, Phase IV (KMG-IV): sequencing the most valuable type-strain genomes for metagenomic binning, comparative biology and taxonomic classification.</title>
        <authorList>
            <person name="Goeker M."/>
        </authorList>
    </citation>
    <scope>NUCLEOTIDE SEQUENCE [LARGE SCALE GENOMIC DNA]</scope>
    <source>
        <strain evidence="2 5">D-501</strain>
    </source>
</reference>
<accession>A0A5C1Q116</accession>
<evidence type="ECO:0000313" key="4">
    <source>
        <dbReference type="Proteomes" id="UP000323522"/>
    </source>
</evidence>
<dbReference type="KEGG" id="snn:EWH46_13770"/>
<protein>
    <recommendedName>
        <fullName evidence="6">Tetratricopeptide repeat protein</fullName>
    </recommendedName>
</protein>
<name>A0A5C1Q116_9BURK</name>
<dbReference type="AlphaFoldDB" id="A0A5C1Q116"/>
<feature type="signal peptide" evidence="1">
    <location>
        <begin position="1"/>
        <end position="33"/>
    </location>
</feature>
<dbReference type="EMBL" id="JBEPLS010000011">
    <property type="protein sequence ID" value="MET3604981.1"/>
    <property type="molecule type" value="Genomic_DNA"/>
</dbReference>
<dbReference type="EMBL" id="CP035708">
    <property type="protein sequence ID" value="QEN01733.1"/>
    <property type="molecule type" value="Genomic_DNA"/>
</dbReference>
<gene>
    <name evidence="2" type="ORF">ABIC99_002806</name>
    <name evidence="3" type="ORF">EWH46_13770</name>
</gene>
<keyword evidence="5" id="KW-1185">Reference proteome</keyword>
<sequence length="416" mass="44468">MPIASAPPHTASRLRAPRLALILLLALAGPLLAAPFTPASDAEVVERLPARPGLAERRARAELQRDPSRLPLALSVAREAIDRARREGDPREYGAAQAALSPWWAQREAPAPVRLLRATILQARHEFAPALLDLHALVGDASVPLALRAQAGLTQVAVLQVQGRLAEAARACRALQAPELAAAGAGLARAAEVCAVEIDSLRGDLDPRQADLRLDALARQAPDDRWLALVRAELAVRLGDDTEAERLLAQAAGQGGDPYAQAARADWLLDRGRAAEALAAVSVGPVEADALQLRRAIALHRLGDARAAAVLSGMTARLDAARRRGEPHLREEARLALDVGRDPARAWTLAQENWAGQREPADAVLLWRSALRAGQTAQAVRLLQAWTRDPARVDVRLRAAPTDAAADGVRRPGERT</sequence>
<organism evidence="3 4">
    <name type="scientific">Sphaerotilus sulfidivorans</name>
    <dbReference type="NCBI Taxonomy" id="639200"/>
    <lineage>
        <taxon>Bacteria</taxon>
        <taxon>Pseudomonadati</taxon>
        <taxon>Pseudomonadota</taxon>
        <taxon>Betaproteobacteria</taxon>
        <taxon>Burkholderiales</taxon>
        <taxon>Sphaerotilaceae</taxon>
        <taxon>Sphaerotilus</taxon>
    </lineage>
</organism>
<dbReference type="Proteomes" id="UP000323522">
    <property type="component" value="Chromosome"/>
</dbReference>